<comment type="caution">
    <text evidence="2">The sequence shown here is derived from an EMBL/GenBank/DDBJ whole genome shotgun (WGS) entry which is preliminary data.</text>
</comment>
<keyword evidence="1" id="KW-0812">Transmembrane</keyword>
<evidence type="ECO:0000313" key="3">
    <source>
        <dbReference type="Proteomes" id="UP000231259"/>
    </source>
</evidence>
<feature type="transmembrane region" description="Helical" evidence="1">
    <location>
        <begin position="15"/>
        <end position="36"/>
    </location>
</feature>
<dbReference type="AlphaFoldDB" id="A0A2G8QWM6"/>
<sequence>MNQTLLILPLPSDTFWGLATLLGVTLLMGVVFLALWQMGRTAINPLGPLQERLGLSALNPGLVLMLVTLWGLLFLTLTAGLFGLIFDILIHAVPVQGQTEEVWNWRFKLVQITALTGVLGAVTALPFSLLKLLFSRRQTIAAEEGLITERLSKAIEQLGHEDTAVRMGAIHLLDRIMVDSIVDRVMVLRTLNAYLKYRQPPHDRTGTEDVKDLGVDVQAALDVILKWRAQT</sequence>
<keyword evidence="1" id="KW-0472">Membrane</keyword>
<dbReference type="EMBL" id="AWWI01000182">
    <property type="protein sequence ID" value="PIL13679.1"/>
    <property type="molecule type" value="Genomic_DNA"/>
</dbReference>
<accession>A0A2G8QWM6</accession>
<feature type="transmembrane region" description="Helical" evidence="1">
    <location>
        <begin position="57"/>
        <end position="90"/>
    </location>
</feature>
<organism evidence="2 3">
    <name type="scientific">Puniceibacterium antarcticum</name>
    <dbReference type="NCBI Taxonomy" id="1206336"/>
    <lineage>
        <taxon>Bacteria</taxon>
        <taxon>Pseudomonadati</taxon>
        <taxon>Pseudomonadota</taxon>
        <taxon>Alphaproteobacteria</taxon>
        <taxon>Rhodobacterales</taxon>
        <taxon>Paracoccaceae</taxon>
        <taxon>Puniceibacterium</taxon>
    </lineage>
</organism>
<reference evidence="2 3" key="1">
    <citation type="submission" date="2013-09" db="EMBL/GenBank/DDBJ databases">
        <title>Genome sequencing of Phaeobacter antarcticus sp. nov. SM1211.</title>
        <authorList>
            <person name="Zhang X.-Y."/>
            <person name="Liu C."/>
            <person name="Chen X.-L."/>
            <person name="Xie B.-B."/>
            <person name="Qin Q.-L."/>
            <person name="Rong J.-C."/>
            <person name="Zhang Y.-Z."/>
        </authorList>
    </citation>
    <scope>NUCLEOTIDE SEQUENCE [LARGE SCALE GENOMIC DNA]</scope>
    <source>
        <strain evidence="2 3">SM1211</strain>
    </source>
</reference>
<feature type="transmembrane region" description="Helical" evidence="1">
    <location>
        <begin position="110"/>
        <end position="130"/>
    </location>
</feature>
<dbReference type="Proteomes" id="UP000231259">
    <property type="component" value="Unassembled WGS sequence"/>
</dbReference>
<dbReference type="RefSeq" id="WP_099913713.1">
    <property type="nucleotide sequence ID" value="NZ_AWWI01000182.1"/>
</dbReference>
<gene>
    <name evidence="2" type="ORF">P775_27335</name>
</gene>
<proteinExistence type="predicted"/>
<protein>
    <submittedName>
        <fullName evidence="2">Uncharacterized protein</fullName>
    </submittedName>
</protein>
<evidence type="ECO:0000256" key="1">
    <source>
        <dbReference type="SAM" id="Phobius"/>
    </source>
</evidence>
<evidence type="ECO:0000313" key="2">
    <source>
        <dbReference type="EMBL" id="PIL13679.1"/>
    </source>
</evidence>
<name>A0A2G8QWM6_9RHOB</name>
<dbReference type="OrthoDB" id="7837851at2"/>
<keyword evidence="3" id="KW-1185">Reference proteome</keyword>
<keyword evidence="1" id="KW-1133">Transmembrane helix</keyword>